<evidence type="ECO:0000313" key="5">
    <source>
        <dbReference type="Proteomes" id="UP000183788"/>
    </source>
</evidence>
<dbReference type="PANTHER" id="PTHR35797:SF1">
    <property type="entry name" value="PROTEASE"/>
    <property type="match status" value="1"/>
</dbReference>
<name>A0A1K1RBL7_9BACT</name>
<reference evidence="3 5" key="1">
    <citation type="submission" date="2016-11" db="EMBL/GenBank/DDBJ databases">
        <authorList>
            <person name="Jaros S."/>
            <person name="Januszkiewicz K."/>
            <person name="Wedrychowicz H."/>
        </authorList>
    </citation>
    <scope>NUCLEOTIDE SEQUENCE [LARGE SCALE GENOMIC DNA]</scope>
    <source>
        <strain evidence="3 5">DSM 784</strain>
    </source>
</reference>
<reference evidence="4 6" key="2">
    <citation type="submission" date="2023-11" db="EMBL/GenBank/DDBJ databases">
        <title>MicrobeMod: A computational toolkit for identifying prokaryotic methylation and restriction-modification with nanopore sequencing.</title>
        <authorList>
            <person name="Crits-Christoph A."/>
            <person name="Kang S.C."/>
            <person name="Lee H."/>
            <person name="Ostrov N."/>
        </authorList>
    </citation>
    <scope>NUCLEOTIDE SEQUENCE [LARGE SCALE GENOMIC DNA]</scope>
    <source>
        <strain evidence="4 6">ATCC 23090</strain>
    </source>
</reference>
<feature type="transmembrane region" description="Helical" evidence="1">
    <location>
        <begin position="198"/>
        <end position="219"/>
    </location>
</feature>
<dbReference type="Proteomes" id="UP001326715">
    <property type="component" value="Chromosome"/>
</dbReference>
<dbReference type="AlphaFoldDB" id="A0A1K1RBL7"/>
<keyword evidence="1" id="KW-1133">Transmembrane helix</keyword>
<evidence type="ECO:0000313" key="3">
    <source>
        <dbReference type="EMBL" id="SFW69292.1"/>
    </source>
</evidence>
<keyword evidence="3" id="KW-0645">Protease</keyword>
<organism evidence="3 5">
    <name type="scientific">Chitinophaga sancti</name>
    <dbReference type="NCBI Taxonomy" id="1004"/>
    <lineage>
        <taxon>Bacteria</taxon>
        <taxon>Pseudomonadati</taxon>
        <taxon>Bacteroidota</taxon>
        <taxon>Chitinophagia</taxon>
        <taxon>Chitinophagales</taxon>
        <taxon>Chitinophagaceae</taxon>
        <taxon>Chitinophaga</taxon>
    </lineage>
</organism>
<feature type="transmembrane region" description="Helical" evidence="1">
    <location>
        <begin position="41"/>
        <end position="61"/>
    </location>
</feature>
<dbReference type="Pfam" id="PF02517">
    <property type="entry name" value="Rce1-like"/>
    <property type="match status" value="1"/>
</dbReference>
<dbReference type="PANTHER" id="PTHR35797">
    <property type="entry name" value="PROTEASE-RELATED"/>
    <property type="match status" value="1"/>
</dbReference>
<dbReference type="InterPro" id="IPR042150">
    <property type="entry name" value="MmRce1-like"/>
</dbReference>
<dbReference type="GO" id="GO:0080120">
    <property type="term" value="P:CAAX-box protein maturation"/>
    <property type="evidence" value="ECO:0007669"/>
    <property type="project" value="UniProtKB-ARBA"/>
</dbReference>
<dbReference type="InterPro" id="IPR003675">
    <property type="entry name" value="Rce1/LyrA-like_dom"/>
</dbReference>
<dbReference type="Proteomes" id="UP000183788">
    <property type="component" value="Unassembled WGS sequence"/>
</dbReference>
<evidence type="ECO:0000313" key="6">
    <source>
        <dbReference type="Proteomes" id="UP001326715"/>
    </source>
</evidence>
<dbReference type="OrthoDB" id="9777755at2"/>
<feature type="transmembrane region" description="Helical" evidence="1">
    <location>
        <begin position="125"/>
        <end position="144"/>
    </location>
</feature>
<dbReference type="GO" id="GO:0004175">
    <property type="term" value="F:endopeptidase activity"/>
    <property type="evidence" value="ECO:0007669"/>
    <property type="project" value="UniProtKB-ARBA"/>
</dbReference>
<keyword evidence="6" id="KW-1185">Reference proteome</keyword>
<protein>
    <submittedName>
        <fullName evidence="3">CAAX protease self-immunity</fullName>
    </submittedName>
    <submittedName>
        <fullName evidence="4">CPBP family intramembrane glutamic endopeptidase</fullName>
        <ecNumber evidence="4">3.4.-.-</ecNumber>
    </submittedName>
</protein>
<evidence type="ECO:0000259" key="2">
    <source>
        <dbReference type="Pfam" id="PF02517"/>
    </source>
</evidence>
<evidence type="ECO:0000256" key="1">
    <source>
        <dbReference type="SAM" id="Phobius"/>
    </source>
</evidence>
<evidence type="ECO:0000313" key="4">
    <source>
        <dbReference type="EMBL" id="WQG88811.1"/>
    </source>
</evidence>
<proteinExistence type="predicted"/>
<feature type="transmembrane region" description="Helical" evidence="1">
    <location>
        <begin position="82"/>
        <end position="105"/>
    </location>
</feature>
<dbReference type="EMBL" id="CP140154">
    <property type="protein sequence ID" value="WQG88811.1"/>
    <property type="molecule type" value="Genomic_DNA"/>
</dbReference>
<dbReference type="RefSeq" id="WP_072362586.1">
    <property type="nucleotide sequence ID" value="NZ_CP139972.1"/>
</dbReference>
<accession>A0A1K1RBL7</accession>
<feature type="transmembrane region" description="Helical" evidence="1">
    <location>
        <begin position="165"/>
        <end position="186"/>
    </location>
</feature>
<keyword evidence="4" id="KW-0378">Hydrolase</keyword>
<feature type="transmembrane region" description="Helical" evidence="1">
    <location>
        <begin position="12"/>
        <end position="29"/>
    </location>
</feature>
<keyword evidence="1" id="KW-0812">Transmembrane</keyword>
<dbReference type="STRING" id="1004.SAMN05661012_03571"/>
<keyword evidence="1" id="KW-0472">Membrane</keyword>
<feature type="transmembrane region" description="Helical" evidence="1">
    <location>
        <begin position="226"/>
        <end position="244"/>
    </location>
</feature>
<feature type="transmembrane region" description="Helical" evidence="1">
    <location>
        <begin position="256"/>
        <end position="277"/>
    </location>
</feature>
<dbReference type="EMBL" id="FPIZ01000011">
    <property type="protein sequence ID" value="SFW69292.1"/>
    <property type="molecule type" value="Genomic_DNA"/>
</dbReference>
<dbReference type="GO" id="GO:0006508">
    <property type="term" value="P:proteolysis"/>
    <property type="evidence" value="ECO:0007669"/>
    <property type="project" value="UniProtKB-KW"/>
</dbReference>
<dbReference type="EC" id="3.4.-.-" evidence="4"/>
<sequence length="287" mass="32410">MTQQQNPRKSIVIFLLITFAISAIFYAFIIHTAKIMGGRGAFVTGMMWSPALGAFLTSLIIKRPISALAWKWGESRYQLWSYLVPLFYSLAAYLIIWTVGWGTFYDREFVGGVAKSFGLEKLPDGFVIALYILLTASIGMVRSMSTALGEEIGWRGFLAPEMYKILGYTKTAFIVGCIWALWHLPILLFADYNSGTPAWYGFSCFSILVISGSFIFTWFRLKSGSLWTAVILHASHNLFIQAIFTPLTLTSEKTKYFYDEFGIVIPILSMLVAIYLWTRRGELPAPK</sequence>
<feature type="domain" description="CAAX prenyl protease 2/Lysostaphin resistance protein A-like" evidence="2">
    <location>
        <begin position="139"/>
        <end position="239"/>
    </location>
</feature>
<gene>
    <name evidence="3" type="ORF">SAMN05661012_03571</name>
    <name evidence="4" type="ORF">SR876_28180</name>
</gene>